<feature type="transmembrane region" description="Helical" evidence="6">
    <location>
        <begin position="107"/>
        <end position="127"/>
    </location>
</feature>
<keyword evidence="8" id="KW-1185">Reference proteome</keyword>
<feature type="transmembrane region" description="Helical" evidence="6">
    <location>
        <begin position="301"/>
        <end position="325"/>
    </location>
</feature>
<evidence type="ECO:0000256" key="6">
    <source>
        <dbReference type="SAM" id="Phobius"/>
    </source>
</evidence>
<reference evidence="7 8" key="1">
    <citation type="journal article" date="2016" name="Genome Biol. Evol.">
        <title>Gene Family Evolution Reflects Adaptation to Soil Environmental Stressors in the Genome of the Collembolan Orchesella cincta.</title>
        <authorList>
            <person name="Faddeeva-Vakhrusheva A."/>
            <person name="Derks M.F."/>
            <person name="Anvar S.Y."/>
            <person name="Agamennone V."/>
            <person name="Suring W."/>
            <person name="Smit S."/>
            <person name="van Straalen N.M."/>
            <person name="Roelofs D."/>
        </authorList>
    </citation>
    <scope>NUCLEOTIDE SEQUENCE [LARGE SCALE GENOMIC DNA]</scope>
    <source>
        <tissue evidence="7">Mixed pool</tissue>
    </source>
</reference>
<keyword evidence="3 6" id="KW-1133">Transmembrane helix</keyword>
<feature type="transmembrane region" description="Helical" evidence="6">
    <location>
        <begin position="165"/>
        <end position="185"/>
    </location>
</feature>
<dbReference type="PANTHER" id="PTHR23507:SF1">
    <property type="entry name" value="FI18259P1-RELATED"/>
    <property type="match status" value="1"/>
</dbReference>
<evidence type="ECO:0000313" key="7">
    <source>
        <dbReference type="EMBL" id="ODM94712.1"/>
    </source>
</evidence>
<feature type="transmembrane region" description="Helical" evidence="6">
    <location>
        <begin position="371"/>
        <end position="389"/>
    </location>
</feature>
<dbReference type="InterPro" id="IPR036259">
    <property type="entry name" value="MFS_trans_sf"/>
</dbReference>
<evidence type="ECO:0000256" key="5">
    <source>
        <dbReference type="SAM" id="MobiDB-lite"/>
    </source>
</evidence>
<dbReference type="OMA" id="MYFEQRE"/>
<evidence type="ECO:0000256" key="3">
    <source>
        <dbReference type="ARBA" id="ARBA00022989"/>
    </source>
</evidence>
<keyword evidence="2 6" id="KW-0812">Transmembrane</keyword>
<feature type="transmembrane region" description="Helical" evidence="6">
    <location>
        <begin position="139"/>
        <end position="159"/>
    </location>
</feature>
<keyword evidence="4 6" id="KW-0472">Membrane</keyword>
<dbReference type="GO" id="GO:0022857">
    <property type="term" value="F:transmembrane transporter activity"/>
    <property type="evidence" value="ECO:0007669"/>
    <property type="project" value="InterPro"/>
</dbReference>
<dbReference type="EMBL" id="LJIJ01000764">
    <property type="protein sequence ID" value="ODM94712.1"/>
    <property type="molecule type" value="Genomic_DNA"/>
</dbReference>
<dbReference type="Proteomes" id="UP000094527">
    <property type="component" value="Unassembled WGS sequence"/>
</dbReference>
<evidence type="ECO:0000313" key="8">
    <source>
        <dbReference type="Proteomes" id="UP000094527"/>
    </source>
</evidence>
<dbReference type="OrthoDB" id="3026777at2759"/>
<feature type="transmembrane region" description="Helical" evidence="6">
    <location>
        <begin position="40"/>
        <end position="59"/>
    </location>
</feature>
<evidence type="ECO:0000256" key="4">
    <source>
        <dbReference type="ARBA" id="ARBA00023136"/>
    </source>
</evidence>
<feature type="transmembrane region" description="Helical" evidence="6">
    <location>
        <begin position="206"/>
        <end position="227"/>
    </location>
</feature>
<sequence>MSNSANKTKSGKENGGSGPVIKENPGGLSRSEPMPLSKSLLSLEPALVIHMCSAILVFMTVQDLLLEKACRVNLGYSDDVCDALQARNTKGLEEQEQKVQTLMGQAVVWRTVLENAFPIVLVFLVGAWSDKYGRKYPMLFVLSAFILQDILLIISVLAGNLAGTWTVAIISSVVVSLSGNQACFISSAFSYTSDHTPVEKRTVRTGILHSLVFLGITLGLAAGGILAKSGLGFIKIFALAMALESFSLVYLVISMKNRPLPGVTKGKSNTDMFMELFNFQHIKDAASCIMKKREGNTRLKLGLLLLSHACVFMPMMGEMGVLYLFCRYQFNWDAATFGSFMSYKTVVGFIGNFVSMGVLAGKLKLTDPQNGIVACISNLVAALMFSVATSSFLMFLGPIVSLLAGAAMIVPRSMLSKIIPADELGKINSCIGSMESIIPLVASSVYTLVYTSFLDVLPGSFFLISAGLTIPPTIVFLWFMQEDSKTSKLKAN</sequence>
<dbReference type="InterPro" id="IPR011701">
    <property type="entry name" value="MFS"/>
</dbReference>
<feature type="transmembrane region" description="Helical" evidence="6">
    <location>
        <begin position="460"/>
        <end position="480"/>
    </location>
</feature>
<comment type="caution">
    <text evidence="7">The sequence shown here is derived from an EMBL/GenBank/DDBJ whole genome shotgun (WGS) entry which is preliminary data.</text>
</comment>
<protein>
    <submittedName>
        <fullName evidence="7">Proton-coupled folate transporter</fullName>
    </submittedName>
</protein>
<accession>A0A1D2MP92</accession>
<feature type="transmembrane region" description="Helical" evidence="6">
    <location>
        <begin position="233"/>
        <end position="253"/>
    </location>
</feature>
<feature type="transmembrane region" description="Helical" evidence="6">
    <location>
        <begin position="337"/>
        <end position="359"/>
    </location>
</feature>
<dbReference type="Gene3D" id="1.20.1250.20">
    <property type="entry name" value="MFS general substrate transporter like domains"/>
    <property type="match status" value="1"/>
</dbReference>
<evidence type="ECO:0000256" key="2">
    <source>
        <dbReference type="ARBA" id="ARBA00022692"/>
    </source>
</evidence>
<dbReference type="PANTHER" id="PTHR23507">
    <property type="entry name" value="ZGC:174356"/>
    <property type="match status" value="1"/>
</dbReference>
<gene>
    <name evidence="7" type="ORF">Ocin01_11968</name>
</gene>
<dbReference type="SUPFAM" id="SSF103473">
    <property type="entry name" value="MFS general substrate transporter"/>
    <property type="match status" value="1"/>
</dbReference>
<comment type="subcellular location">
    <subcellularLocation>
        <location evidence="1">Membrane</location>
        <topology evidence="1">Multi-pass membrane protein</topology>
    </subcellularLocation>
</comment>
<feature type="region of interest" description="Disordered" evidence="5">
    <location>
        <begin position="1"/>
        <end position="33"/>
    </location>
</feature>
<evidence type="ECO:0000256" key="1">
    <source>
        <dbReference type="ARBA" id="ARBA00004141"/>
    </source>
</evidence>
<dbReference type="Pfam" id="PF07690">
    <property type="entry name" value="MFS_1"/>
    <property type="match status" value="1"/>
</dbReference>
<dbReference type="AlphaFoldDB" id="A0A1D2MP92"/>
<proteinExistence type="predicted"/>
<dbReference type="GO" id="GO:0016020">
    <property type="term" value="C:membrane"/>
    <property type="evidence" value="ECO:0007669"/>
    <property type="project" value="UniProtKB-SubCell"/>
</dbReference>
<organism evidence="7 8">
    <name type="scientific">Orchesella cincta</name>
    <name type="common">Springtail</name>
    <name type="synonym">Podura cincta</name>
    <dbReference type="NCBI Taxonomy" id="48709"/>
    <lineage>
        <taxon>Eukaryota</taxon>
        <taxon>Metazoa</taxon>
        <taxon>Ecdysozoa</taxon>
        <taxon>Arthropoda</taxon>
        <taxon>Hexapoda</taxon>
        <taxon>Collembola</taxon>
        <taxon>Entomobryomorpha</taxon>
        <taxon>Entomobryoidea</taxon>
        <taxon>Orchesellidae</taxon>
        <taxon>Orchesellinae</taxon>
        <taxon>Orchesella</taxon>
    </lineage>
</organism>
<name>A0A1D2MP92_ORCCI</name>